<name>A0A6G0YA69_APHCR</name>
<protein>
    <submittedName>
        <fullName evidence="1">Uncharacterized protein</fullName>
    </submittedName>
</protein>
<dbReference type="AlphaFoldDB" id="A0A6G0YA69"/>
<organism evidence="1 2">
    <name type="scientific">Aphis craccivora</name>
    <name type="common">Cowpea aphid</name>
    <dbReference type="NCBI Taxonomy" id="307492"/>
    <lineage>
        <taxon>Eukaryota</taxon>
        <taxon>Metazoa</taxon>
        <taxon>Ecdysozoa</taxon>
        <taxon>Arthropoda</taxon>
        <taxon>Hexapoda</taxon>
        <taxon>Insecta</taxon>
        <taxon>Pterygota</taxon>
        <taxon>Neoptera</taxon>
        <taxon>Paraneoptera</taxon>
        <taxon>Hemiptera</taxon>
        <taxon>Sternorrhyncha</taxon>
        <taxon>Aphidomorpha</taxon>
        <taxon>Aphidoidea</taxon>
        <taxon>Aphididae</taxon>
        <taxon>Aphidini</taxon>
        <taxon>Aphis</taxon>
        <taxon>Aphis</taxon>
    </lineage>
</organism>
<evidence type="ECO:0000313" key="2">
    <source>
        <dbReference type="Proteomes" id="UP000478052"/>
    </source>
</evidence>
<gene>
    <name evidence="1" type="ORF">FWK35_00022842</name>
</gene>
<keyword evidence="2" id="KW-1185">Reference proteome</keyword>
<comment type="caution">
    <text evidence="1">The sequence shown here is derived from an EMBL/GenBank/DDBJ whole genome shotgun (WGS) entry which is preliminary data.</text>
</comment>
<evidence type="ECO:0000313" key="1">
    <source>
        <dbReference type="EMBL" id="KAF0752090.1"/>
    </source>
</evidence>
<reference evidence="1 2" key="1">
    <citation type="submission" date="2019-08" db="EMBL/GenBank/DDBJ databases">
        <title>Whole genome of Aphis craccivora.</title>
        <authorList>
            <person name="Voronova N.V."/>
            <person name="Shulinski R.S."/>
            <person name="Bandarenka Y.V."/>
            <person name="Zhorov D.G."/>
            <person name="Warner D."/>
        </authorList>
    </citation>
    <scope>NUCLEOTIDE SEQUENCE [LARGE SCALE GENOMIC DNA]</scope>
    <source>
        <strain evidence="1">180601</strain>
        <tissue evidence="1">Whole Body</tissue>
    </source>
</reference>
<accession>A0A6G0YA69</accession>
<proteinExistence type="predicted"/>
<dbReference type="Proteomes" id="UP000478052">
    <property type="component" value="Unassembled WGS sequence"/>
</dbReference>
<sequence length="88" mass="10354">MNCISINTQMLDTNTMRNNFLSHYSYNRRGECDVRVNIIYNRNENVESTVIQKIYFDTTITQGISVFIFKVTLITFTDVESEIFSAFY</sequence>
<dbReference type="EMBL" id="VUJU01005167">
    <property type="protein sequence ID" value="KAF0752090.1"/>
    <property type="molecule type" value="Genomic_DNA"/>
</dbReference>